<evidence type="ECO:0000313" key="2">
    <source>
        <dbReference type="EMBL" id="AXF50747.1"/>
    </source>
</evidence>
<organism evidence="2">
    <name type="scientific">Inonotus obliquus</name>
    <dbReference type="NCBI Taxonomy" id="167356"/>
    <lineage>
        <taxon>Eukaryota</taxon>
        <taxon>Fungi</taxon>
        <taxon>Dikarya</taxon>
        <taxon>Basidiomycota</taxon>
        <taxon>Agaricomycotina</taxon>
        <taxon>Agaricomycetes</taxon>
        <taxon>Hymenochaetales</taxon>
        <taxon>Hymenochaetaceae</taxon>
        <taxon>Inonotus</taxon>
    </lineage>
</organism>
<protein>
    <submittedName>
        <fullName evidence="2">PGM-like protein</fullName>
    </submittedName>
</protein>
<dbReference type="AlphaFoldDB" id="A0A345BJX6"/>
<dbReference type="InterPro" id="IPR025638">
    <property type="entry name" value="DUF4336"/>
</dbReference>
<dbReference type="PANTHER" id="PTHR33835:SF1">
    <property type="entry name" value="METALLO-BETA-LACTAMASE DOMAIN-CONTAINING PROTEIN"/>
    <property type="match status" value="1"/>
</dbReference>
<proteinExistence type="predicted"/>
<dbReference type="PANTHER" id="PTHR33835">
    <property type="entry name" value="YALI0C07656P"/>
    <property type="match status" value="1"/>
</dbReference>
<dbReference type="EMBL" id="MH037245">
    <property type="protein sequence ID" value="AXF50747.1"/>
    <property type="molecule type" value="Genomic_DNA"/>
</dbReference>
<dbReference type="Pfam" id="PF14234">
    <property type="entry name" value="DUF4336"/>
    <property type="match status" value="1"/>
</dbReference>
<accession>A0A345BJX6</accession>
<feature type="domain" description="DUF6533" evidence="1">
    <location>
        <begin position="18"/>
        <end position="57"/>
    </location>
</feature>
<name>A0A345BJX6_9AGAM</name>
<dbReference type="InterPro" id="IPR045340">
    <property type="entry name" value="DUF6533"/>
</dbReference>
<reference evidence="2" key="1">
    <citation type="submission" date="2018-03" db="EMBL/GenBank/DDBJ databases">
        <authorList>
            <person name="Keele B.F."/>
        </authorList>
    </citation>
    <scope>NUCLEOTIDE SEQUENCE</scope>
</reference>
<evidence type="ECO:0000259" key="1">
    <source>
        <dbReference type="Pfam" id="PF20151"/>
    </source>
</evidence>
<sequence length="433" mass="49991">MSLPPSPSFVANVNAQRYSGVAAISLVIYDIMITMDKEIQHFWGRSFSLVQLMYFLGTYFRTSPMIYVRSIPWEVIQNLIHRAHRRENRQIWRMVWVVDVTSCRRESRHSLSRFLVFRAGLSDDGHIDWIRSEVRRIPTLAFDFLLLSMTLWKSYNDPAIAGRVSMIRRYSLIRVLRAEEDHPECQLRCPFSRFGIFPVGGRSTAIKLSNGDLWVLASTPLDSLTRAKLDELGGRVKYIIGADAVHNLFLPEFKKAYPNAKLLGVPDHLSKPNLKDLKFDGVYGKDPEGTKYGFENEIKSCYFSGFQNQDVAFNHVASRTLIEADLLFNLPATEQVRYYRDFILRCRIKLTAVQKHSKATSSGKVPLIGNLLTPYSWAHKKFVWTAGRDKEAMKRHAQTVNNWDFNRIIPCHGDVIENDGKKAWSEAYKWYLQ</sequence>
<dbReference type="Pfam" id="PF20151">
    <property type="entry name" value="DUF6533"/>
    <property type="match status" value="1"/>
</dbReference>